<accession>A0ABP1RWB4</accession>
<feature type="signal peptide" evidence="1">
    <location>
        <begin position="1"/>
        <end position="22"/>
    </location>
</feature>
<proteinExistence type="predicted"/>
<organism evidence="2 3">
    <name type="scientific">Orchesella dallaii</name>
    <dbReference type="NCBI Taxonomy" id="48710"/>
    <lineage>
        <taxon>Eukaryota</taxon>
        <taxon>Metazoa</taxon>
        <taxon>Ecdysozoa</taxon>
        <taxon>Arthropoda</taxon>
        <taxon>Hexapoda</taxon>
        <taxon>Collembola</taxon>
        <taxon>Entomobryomorpha</taxon>
        <taxon>Entomobryoidea</taxon>
        <taxon>Orchesellidae</taxon>
        <taxon>Orchesellinae</taxon>
        <taxon>Orchesella</taxon>
    </lineage>
</organism>
<comment type="caution">
    <text evidence="2">The sequence shown here is derived from an EMBL/GenBank/DDBJ whole genome shotgun (WGS) entry which is preliminary data.</text>
</comment>
<name>A0ABP1RWB4_9HEXA</name>
<dbReference type="Proteomes" id="UP001642540">
    <property type="component" value="Unassembled WGS sequence"/>
</dbReference>
<gene>
    <name evidence="2" type="ORF">ODALV1_LOCUS26728</name>
</gene>
<reference evidence="2 3" key="1">
    <citation type="submission" date="2024-08" db="EMBL/GenBank/DDBJ databases">
        <authorList>
            <person name="Cucini C."/>
            <person name="Frati F."/>
        </authorList>
    </citation>
    <scope>NUCLEOTIDE SEQUENCE [LARGE SCALE GENOMIC DNA]</scope>
</reference>
<protein>
    <submittedName>
        <fullName evidence="2">Uncharacterized protein</fullName>
    </submittedName>
</protein>
<evidence type="ECO:0000313" key="2">
    <source>
        <dbReference type="EMBL" id="CAL8137020.1"/>
    </source>
</evidence>
<keyword evidence="3" id="KW-1185">Reference proteome</keyword>
<evidence type="ECO:0000256" key="1">
    <source>
        <dbReference type="SAM" id="SignalP"/>
    </source>
</evidence>
<keyword evidence="1" id="KW-0732">Signal</keyword>
<feature type="chain" id="PRO_5045832150" evidence="1">
    <location>
        <begin position="23"/>
        <end position="207"/>
    </location>
</feature>
<dbReference type="EMBL" id="CAXLJM020000113">
    <property type="protein sequence ID" value="CAL8137020.1"/>
    <property type="molecule type" value="Genomic_DNA"/>
</dbReference>
<sequence>MPSLSLLISLLLICSDVGRVFSQQAEEPLQNEGLDENSALELSVPGCDCNTGGLSTVTTNYPLKDCKSSCNVVHQGDCFCTKNYHPTGCTLKDCTEADIEKMFKYSCYCTQTIAPYNCVSRPNSSNPLCTVDGDAGVQADCQCDTEKHDPDNCTIRECNHKEVIADGYRCICGESCDQKPDGCVKASFEDNVASFTNDIVANNDSSL</sequence>
<evidence type="ECO:0000313" key="3">
    <source>
        <dbReference type="Proteomes" id="UP001642540"/>
    </source>
</evidence>